<accession>A0A1H7Z465</accession>
<organism evidence="1 2">
    <name type="scientific">Sphingomonas gellani</name>
    <dbReference type="NCBI Taxonomy" id="1166340"/>
    <lineage>
        <taxon>Bacteria</taxon>
        <taxon>Pseudomonadati</taxon>
        <taxon>Pseudomonadota</taxon>
        <taxon>Alphaproteobacteria</taxon>
        <taxon>Sphingomonadales</taxon>
        <taxon>Sphingomonadaceae</taxon>
        <taxon>Sphingomonas</taxon>
    </lineage>
</organism>
<name>A0A1H7Z465_9SPHN</name>
<sequence length="452" mass="48711">MVLPGIVLAVSGAKDAYVRHCDLSYTTDLPSNAPSAKHMGMRVLGMEGAQIEDVVTHGFPIAVGMDASYLAPFRLYNQDITFLRPRFYDSQTVFQIYECRGTLRITEPRTSCSLGSTDYSVFADAQTNREVSTVAGKPTELGNLIVERADVQGVSMFISQDGTMGRLEVSTNAVIGNASTSNDDKRRGAVICGGLVGFPSSTKIADNDFMMTGPDAAPSIVVGCDQPGDLVEVRGNALPESPTTTPIFANGLPAFYSDAREQRPFTGRVNLGTNSIHRVGTLAQVRDGTPMPAPAKPVVAIWTRNQVKVIEGPDNIFTKNAGGSDYDAAFWSAEKYASDFELVYRLGQISARLRVGLASNPGQAPYGNMDWCIEYQAAPNGYVLSSGAYLSLVGAYDPTTIERWRRQGSRLIFSRGGVDMFDTAVSPDTAFALQAAFARVNDSIEILRFGAI</sequence>
<keyword evidence="2" id="KW-1185">Reference proteome</keyword>
<dbReference type="EMBL" id="FOCF01000001">
    <property type="protein sequence ID" value="SEM53392.1"/>
    <property type="molecule type" value="Genomic_DNA"/>
</dbReference>
<evidence type="ECO:0000313" key="2">
    <source>
        <dbReference type="Proteomes" id="UP000199206"/>
    </source>
</evidence>
<gene>
    <name evidence="1" type="ORF">SAMN05192583_0539</name>
</gene>
<evidence type="ECO:0000313" key="1">
    <source>
        <dbReference type="EMBL" id="SEM53392.1"/>
    </source>
</evidence>
<dbReference type="AlphaFoldDB" id="A0A1H7Z465"/>
<dbReference type="STRING" id="1166340.SAMN05192583_0539"/>
<proteinExistence type="predicted"/>
<dbReference type="Proteomes" id="UP000199206">
    <property type="component" value="Unassembled WGS sequence"/>
</dbReference>
<reference evidence="2" key="1">
    <citation type="submission" date="2016-10" db="EMBL/GenBank/DDBJ databases">
        <authorList>
            <person name="Varghese N."/>
            <person name="Submissions S."/>
        </authorList>
    </citation>
    <scope>NUCLEOTIDE SEQUENCE [LARGE SCALE GENOMIC DNA]</scope>
    <source>
        <strain evidence="2">S6-262</strain>
    </source>
</reference>
<protein>
    <submittedName>
        <fullName evidence="1">Uncharacterized protein</fullName>
    </submittedName>
</protein>